<organism evidence="1 2">
    <name type="scientific">Austropuccinia psidii MF-1</name>
    <dbReference type="NCBI Taxonomy" id="1389203"/>
    <lineage>
        <taxon>Eukaryota</taxon>
        <taxon>Fungi</taxon>
        <taxon>Dikarya</taxon>
        <taxon>Basidiomycota</taxon>
        <taxon>Pucciniomycotina</taxon>
        <taxon>Pucciniomycetes</taxon>
        <taxon>Pucciniales</taxon>
        <taxon>Sphaerophragmiaceae</taxon>
        <taxon>Austropuccinia</taxon>
    </lineage>
</organism>
<keyword evidence="2" id="KW-1185">Reference proteome</keyword>
<name>A0A9Q3BX92_9BASI</name>
<gene>
    <name evidence="1" type="ORF">O181_012217</name>
</gene>
<dbReference type="EMBL" id="AVOT02003108">
    <property type="protein sequence ID" value="MBW0472502.1"/>
    <property type="molecule type" value="Genomic_DNA"/>
</dbReference>
<evidence type="ECO:0000313" key="2">
    <source>
        <dbReference type="Proteomes" id="UP000765509"/>
    </source>
</evidence>
<proteinExistence type="predicted"/>
<comment type="caution">
    <text evidence="1">The sequence shown here is derived from an EMBL/GenBank/DDBJ whole genome shotgun (WGS) entry which is preliminary data.</text>
</comment>
<dbReference type="Proteomes" id="UP000765509">
    <property type="component" value="Unassembled WGS sequence"/>
</dbReference>
<evidence type="ECO:0000313" key="1">
    <source>
        <dbReference type="EMBL" id="MBW0472502.1"/>
    </source>
</evidence>
<dbReference type="AlphaFoldDB" id="A0A9Q3BX92"/>
<reference evidence="1" key="1">
    <citation type="submission" date="2021-03" db="EMBL/GenBank/DDBJ databases">
        <title>Draft genome sequence of rust myrtle Austropuccinia psidii MF-1, a brazilian biotype.</title>
        <authorList>
            <person name="Quecine M.C."/>
            <person name="Pachon D.M.R."/>
            <person name="Bonatelli M.L."/>
            <person name="Correr F.H."/>
            <person name="Franceschini L.M."/>
            <person name="Leite T.F."/>
            <person name="Margarido G.R.A."/>
            <person name="Almeida C.A."/>
            <person name="Ferrarezi J.A."/>
            <person name="Labate C.A."/>
        </authorList>
    </citation>
    <scope>NUCLEOTIDE SEQUENCE</scope>
    <source>
        <strain evidence="1">MF-1</strain>
    </source>
</reference>
<sequence length="113" mass="12350">MVQGSILLSHRNRLLHPPSSSPPAANAYAQEKICFNPRHQVCPITHPCAATVLHLTMLTLLKCPLDVLLPAGTTSFPSPILKLPHPCLILSTGKHAYAHTLPYRYSSDPLTHT</sequence>
<accession>A0A9Q3BX92</accession>
<protein>
    <submittedName>
        <fullName evidence="1">Uncharacterized protein</fullName>
    </submittedName>
</protein>